<dbReference type="CDD" id="cd06261">
    <property type="entry name" value="TM_PBP2"/>
    <property type="match status" value="1"/>
</dbReference>
<dbReference type="Proteomes" id="UP000319483">
    <property type="component" value="Unassembled WGS sequence"/>
</dbReference>
<comment type="function">
    <text evidence="1 12">Part of the binding-protein-dependent transport system for molybdenum; probably responsible for the translocation of the substrate across the membrane.</text>
</comment>
<dbReference type="PANTHER" id="PTHR30183:SF3">
    <property type="entry name" value="MOLYBDENUM TRANSPORT SYSTEM PERMEASE PROTEIN MODB"/>
    <property type="match status" value="1"/>
</dbReference>
<comment type="subcellular location">
    <subcellularLocation>
        <location evidence="2 12">Cell inner membrane</location>
        <topology evidence="2 12">Multi-pass membrane protein</topology>
    </subcellularLocation>
    <subcellularLocation>
        <location evidence="11">Cell membrane</location>
        <topology evidence="11">Multi-pass membrane protein</topology>
    </subcellularLocation>
</comment>
<evidence type="ECO:0000256" key="3">
    <source>
        <dbReference type="ARBA" id="ARBA00007069"/>
    </source>
</evidence>
<dbReference type="EMBL" id="VMHM01000005">
    <property type="protein sequence ID" value="TSK03720.1"/>
    <property type="molecule type" value="Genomic_DNA"/>
</dbReference>
<dbReference type="Pfam" id="PF00528">
    <property type="entry name" value="BPD_transp_1"/>
    <property type="match status" value="1"/>
</dbReference>
<dbReference type="PROSITE" id="PS50928">
    <property type="entry name" value="ABC_TM1"/>
    <property type="match status" value="1"/>
</dbReference>
<comment type="similarity">
    <text evidence="3 12">Belongs to the binding-protein-dependent transport system permease family. CysTW subfamily.</text>
</comment>
<dbReference type="InterPro" id="IPR011867">
    <property type="entry name" value="ModB_ABC"/>
</dbReference>
<comment type="caution">
    <text evidence="14">The sequence shown here is derived from an EMBL/GenBank/DDBJ whole genome shotgun (WGS) entry which is preliminary data.</text>
</comment>
<gene>
    <name evidence="14" type="primary">modB</name>
    <name evidence="14" type="ORF">FPQ15_04885</name>
</gene>
<dbReference type="AlphaFoldDB" id="A0A556SRE8"/>
<evidence type="ECO:0000256" key="2">
    <source>
        <dbReference type="ARBA" id="ARBA00004429"/>
    </source>
</evidence>
<dbReference type="FunFam" id="1.10.3720.10:FF:000018">
    <property type="entry name" value="Molybdenum transport system permease"/>
    <property type="match status" value="1"/>
</dbReference>
<dbReference type="InterPro" id="IPR035906">
    <property type="entry name" value="MetI-like_sf"/>
</dbReference>
<feature type="transmembrane region" description="Helical" evidence="11">
    <location>
        <begin position="49"/>
        <end position="70"/>
    </location>
</feature>
<evidence type="ECO:0000256" key="9">
    <source>
        <dbReference type="ARBA" id="ARBA00022989"/>
    </source>
</evidence>
<feature type="transmembrane region" description="Helical" evidence="11">
    <location>
        <begin position="136"/>
        <end position="158"/>
    </location>
</feature>
<keyword evidence="7 12" id="KW-0997">Cell inner membrane</keyword>
<organism evidence="14 15">
    <name type="scientific">Gilliamella apicola</name>
    <dbReference type="NCBI Taxonomy" id="1196095"/>
    <lineage>
        <taxon>Bacteria</taxon>
        <taxon>Pseudomonadati</taxon>
        <taxon>Pseudomonadota</taxon>
        <taxon>Gammaproteobacteria</taxon>
        <taxon>Orbales</taxon>
        <taxon>Orbaceae</taxon>
        <taxon>Gilliamella</taxon>
    </lineage>
</organism>
<dbReference type="RefSeq" id="WP_144091679.1">
    <property type="nucleotide sequence ID" value="NZ_VMHM01000005.1"/>
</dbReference>
<reference evidence="14 15" key="1">
    <citation type="submission" date="2019-07" db="EMBL/GenBank/DDBJ databases">
        <title>Gilliamella genomes.</title>
        <authorList>
            <person name="Zheng H."/>
        </authorList>
    </citation>
    <scope>NUCLEOTIDE SEQUENCE [LARGE SCALE GENOMIC DNA]</scope>
    <source>
        <strain evidence="14 15">W8127</strain>
    </source>
</reference>
<dbReference type="SUPFAM" id="SSF161098">
    <property type="entry name" value="MetI-like"/>
    <property type="match status" value="1"/>
</dbReference>
<keyword evidence="6 12" id="KW-0500">Molybdenum</keyword>
<feature type="transmembrane region" description="Helical" evidence="11">
    <location>
        <begin position="90"/>
        <end position="115"/>
    </location>
</feature>
<keyword evidence="4 11" id="KW-0813">Transport</keyword>
<evidence type="ECO:0000256" key="7">
    <source>
        <dbReference type="ARBA" id="ARBA00022519"/>
    </source>
</evidence>
<feature type="transmembrane region" description="Helical" evidence="11">
    <location>
        <begin position="197"/>
        <end position="216"/>
    </location>
</feature>
<evidence type="ECO:0000313" key="15">
    <source>
        <dbReference type="Proteomes" id="UP000319483"/>
    </source>
</evidence>
<dbReference type="Gene3D" id="1.10.3720.10">
    <property type="entry name" value="MetI-like"/>
    <property type="match status" value="1"/>
</dbReference>
<dbReference type="GO" id="GO:0015098">
    <property type="term" value="F:molybdate ion transmembrane transporter activity"/>
    <property type="evidence" value="ECO:0007669"/>
    <property type="project" value="UniProtKB-UniRule"/>
</dbReference>
<evidence type="ECO:0000256" key="5">
    <source>
        <dbReference type="ARBA" id="ARBA00022475"/>
    </source>
</evidence>
<keyword evidence="5" id="KW-1003">Cell membrane</keyword>
<evidence type="ECO:0000256" key="12">
    <source>
        <dbReference type="RuleBase" id="RU365097"/>
    </source>
</evidence>
<keyword evidence="10 11" id="KW-0472">Membrane</keyword>
<sequence length="230" mass="25431">MIMTVYEWQTLLLSLKIAGAAILFSLPIGILTAWILARCQFYGKSLFDSIIHLPLVLPPVVLGYLLLLTMGRNGIIGNWLNHYLNISFSFNWQGAALASAVVAFPLLVRSIRLAIESIDSRLENVARTLGANPLRVFMTITLPLAFPGILMGTVLGFARCLGEFGATITFVSNIQGETRTLPLAMYTLLQMPNGENAALRLCIISIALSLVALFLSEMLNRWHKRKLLEQ</sequence>
<evidence type="ECO:0000256" key="8">
    <source>
        <dbReference type="ARBA" id="ARBA00022692"/>
    </source>
</evidence>
<proteinExistence type="inferred from homology"/>
<evidence type="ECO:0000256" key="4">
    <source>
        <dbReference type="ARBA" id="ARBA00022448"/>
    </source>
</evidence>
<name>A0A556SRE8_9GAMM</name>
<evidence type="ECO:0000256" key="10">
    <source>
        <dbReference type="ARBA" id="ARBA00023136"/>
    </source>
</evidence>
<evidence type="ECO:0000256" key="6">
    <source>
        <dbReference type="ARBA" id="ARBA00022505"/>
    </source>
</evidence>
<evidence type="ECO:0000256" key="1">
    <source>
        <dbReference type="ARBA" id="ARBA00002949"/>
    </source>
</evidence>
<dbReference type="NCBIfam" id="TIGR02141">
    <property type="entry name" value="modB_ABC"/>
    <property type="match status" value="1"/>
</dbReference>
<keyword evidence="9 11" id="KW-1133">Transmembrane helix</keyword>
<feature type="transmembrane region" description="Helical" evidence="11">
    <location>
        <begin position="12"/>
        <end position="37"/>
    </location>
</feature>
<evidence type="ECO:0000256" key="11">
    <source>
        <dbReference type="RuleBase" id="RU363032"/>
    </source>
</evidence>
<accession>A0A556SRE8</accession>
<dbReference type="InterPro" id="IPR000515">
    <property type="entry name" value="MetI-like"/>
</dbReference>
<keyword evidence="8 11" id="KW-0812">Transmembrane</keyword>
<dbReference type="PANTHER" id="PTHR30183">
    <property type="entry name" value="MOLYBDENUM TRANSPORT SYSTEM PERMEASE PROTEIN MODB"/>
    <property type="match status" value="1"/>
</dbReference>
<dbReference type="GO" id="GO:0005886">
    <property type="term" value="C:plasma membrane"/>
    <property type="evidence" value="ECO:0007669"/>
    <property type="project" value="UniProtKB-SubCell"/>
</dbReference>
<evidence type="ECO:0000259" key="13">
    <source>
        <dbReference type="PROSITE" id="PS50928"/>
    </source>
</evidence>
<protein>
    <recommendedName>
        <fullName evidence="12">Molybdenum transport system permease</fullName>
    </recommendedName>
</protein>
<dbReference type="NCBIfam" id="NF006939">
    <property type="entry name" value="PRK09421.1"/>
    <property type="match status" value="1"/>
</dbReference>
<evidence type="ECO:0000313" key="14">
    <source>
        <dbReference type="EMBL" id="TSK03720.1"/>
    </source>
</evidence>
<feature type="domain" description="ABC transmembrane type-1" evidence="13">
    <location>
        <begin position="11"/>
        <end position="216"/>
    </location>
</feature>